<dbReference type="KEGG" id="bgt:106065651"/>
<evidence type="ECO:0000313" key="2">
    <source>
        <dbReference type="EnsemblMetazoa" id="BGLB021397-PA"/>
    </source>
</evidence>
<evidence type="ECO:0000256" key="1">
    <source>
        <dbReference type="SAM" id="SignalP"/>
    </source>
</evidence>
<gene>
    <name evidence="2" type="primary">106065651</name>
</gene>
<dbReference type="Proteomes" id="UP000076420">
    <property type="component" value="Unassembled WGS sequence"/>
</dbReference>
<keyword evidence="1" id="KW-0732">Signal</keyword>
<sequence length="156" mass="16790">MNCLSLLILFIGFELRQAQILDHCKIVVASNTDAGDSQQVSAAVPLPGCIYGEIEWNHPQGTLLFTNSLPGQNYELCLESDWATALSGVTELTNGLHVPLPVPTTGRPTCTLANQGRASLLLYAPRKVNGQSVYMSSINYLVLDASMVHGSLTPHP</sequence>
<dbReference type="EnsemblMetazoa" id="BGLB021397-RA">
    <property type="protein sequence ID" value="BGLB021397-PA"/>
    <property type="gene ID" value="BGLB021397"/>
</dbReference>
<dbReference type="RefSeq" id="XP_013079976.2">
    <property type="nucleotide sequence ID" value="XM_013224522.2"/>
</dbReference>
<protein>
    <submittedName>
        <fullName evidence="2">Uncharacterized protein</fullName>
    </submittedName>
</protein>
<proteinExistence type="predicted"/>
<evidence type="ECO:0000313" key="3">
    <source>
        <dbReference type="Proteomes" id="UP000076420"/>
    </source>
</evidence>
<organism evidence="2 3">
    <name type="scientific">Biomphalaria glabrata</name>
    <name type="common">Bloodfluke planorb</name>
    <name type="synonym">Freshwater snail</name>
    <dbReference type="NCBI Taxonomy" id="6526"/>
    <lineage>
        <taxon>Eukaryota</taxon>
        <taxon>Metazoa</taxon>
        <taxon>Spiralia</taxon>
        <taxon>Lophotrochozoa</taxon>
        <taxon>Mollusca</taxon>
        <taxon>Gastropoda</taxon>
        <taxon>Heterobranchia</taxon>
        <taxon>Euthyneura</taxon>
        <taxon>Panpulmonata</taxon>
        <taxon>Hygrophila</taxon>
        <taxon>Lymnaeoidea</taxon>
        <taxon>Planorbidae</taxon>
        <taxon>Biomphalaria</taxon>
    </lineage>
</organism>
<feature type="chain" id="PRO_5012271207" evidence="1">
    <location>
        <begin position="19"/>
        <end position="156"/>
    </location>
</feature>
<dbReference type="VEuPathDB" id="VectorBase:BGLB021397"/>
<feature type="signal peptide" evidence="1">
    <location>
        <begin position="1"/>
        <end position="18"/>
    </location>
</feature>
<dbReference type="VEuPathDB" id="VectorBase:BGLAX_032982"/>
<dbReference type="OrthoDB" id="6047747at2759"/>
<reference evidence="2" key="1">
    <citation type="submission" date="2020-05" db="UniProtKB">
        <authorList>
            <consortium name="EnsemblMetazoa"/>
        </authorList>
    </citation>
    <scope>IDENTIFICATION</scope>
    <source>
        <strain evidence="2">BB02</strain>
    </source>
</reference>
<accession>A0A2C9KMH2</accession>
<name>A0A2C9KMH2_BIOGL</name>
<dbReference type="AlphaFoldDB" id="A0A2C9KMH2"/>